<proteinExistence type="inferred from homology"/>
<evidence type="ECO:0000256" key="2">
    <source>
        <dbReference type="ARBA" id="ARBA00022737"/>
    </source>
</evidence>
<keyword evidence="2" id="KW-0677">Repeat</keyword>
<accession>A0A0A9DTB9</accession>
<dbReference type="PROSITE" id="PS51375">
    <property type="entry name" value="PPR"/>
    <property type="match status" value="2"/>
</dbReference>
<feature type="region of interest" description="Disordered" evidence="5">
    <location>
        <begin position="91"/>
        <end position="119"/>
    </location>
</feature>
<feature type="repeat" description="PPR" evidence="4">
    <location>
        <begin position="9"/>
        <end position="43"/>
    </location>
</feature>
<organism evidence="6">
    <name type="scientific">Arundo donax</name>
    <name type="common">Giant reed</name>
    <name type="synonym">Donax arundinaceus</name>
    <dbReference type="NCBI Taxonomy" id="35708"/>
    <lineage>
        <taxon>Eukaryota</taxon>
        <taxon>Viridiplantae</taxon>
        <taxon>Streptophyta</taxon>
        <taxon>Embryophyta</taxon>
        <taxon>Tracheophyta</taxon>
        <taxon>Spermatophyta</taxon>
        <taxon>Magnoliopsida</taxon>
        <taxon>Liliopsida</taxon>
        <taxon>Poales</taxon>
        <taxon>Poaceae</taxon>
        <taxon>PACMAD clade</taxon>
        <taxon>Arundinoideae</taxon>
        <taxon>Arundineae</taxon>
        <taxon>Arundo</taxon>
    </lineage>
</organism>
<evidence type="ECO:0000313" key="6">
    <source>
        <dbReference type="EMBL" id="JAD87007.1"/>
    </source>
</evidence>
<dbReference type="InterPro" id="IPR011990">
    <property type="entry name" value="TPR-like_helical_dom_sf"/>
</dbReference>
<reference evidence="6" key="2">
    <citation type="journal article" date="2015" name="Data Brief">
        <title>Shoot transcriptome of the giant reed, Arundo donax.</title>
        <authorList>
            <person name="Barrero R.A."/>
            <person name="Guerrero F.D."/>
            <person name="Moolhuijzen P."/>
            <person name="Goolsby J.A."/>
            <person name="Tidwell J."/>
            <person name="Bellgard S.E."/>
            <person name="Bellgard M.I."/>
        </authorList>
    </citation>
    <scope>NUCLEOTIDE SEQUENCE</scope>
    <source>
        <tissue evidence="6">Shoot tissue taken approximately 20 cm above the soil surface</tissue>
    </source>
</reference>
<evidence type="ECO:0000256" key="5">
    <source>
        <dbReference type="SAM" id="MobiDB-lite"/>
    </source>
</evidence>
<dbReference type="PANTHER" id="PTHR47447">
    <property type="entry name" value="OS03G0856100 PROTEIN"/>
    <property type="match status" value="1"/>
</dbReference>
<dbReference type="EMBL" id="GBRH01210888">
    <property type="protein sequence ID" value="JAD87007.1"/>
    <property type="molecule type" value="Transcribed_RNA"/>
</dbReference>
<keyword evidence="3" id="KW-0809">Transit peptide</keyword>
<dbReference type="Pfam" id="PF13041">
    <property type="entry name" value="PPR_2"/>
    <property type="match status" value="1"/>
</dbReference>
<evidence type="ECO:0000256" key="1">
    <source>
        <dbReference type="ARBA" id="ARBA00007626"/>
    </source>
</evidence>
<reference evidence="6" key="1">
    <citation type="submission" date="2014-09" db="EMBL/GenBank/DDBJ databases">
        <authorList>
            <person name="Magalhaes I.L.F."/>
            <person name="Oliveira U."/>
            <person name="Santos F.R."/>
            <person name="Vidigal T.H.D.A."/>
            <person name="Brescovit A.D."/>
            <person name="Santos A.J."/>
        </authorList>
    </citation>
    <scope>NUCLEOTIDE SEQUENCE</scope>
    <source>
        <tissue evidence="6">Shoot tissue taken approximately 20 cm above the soil surface</tissue>
    </source>
</reference>
<evidence type="ECO:0000256" key="4">
    <source>
        <dbReference type="PROSITE-ProRule" id="PRU00708"/>
    </source>
</evidence>
<dbReference type="InterPro" id="IPR002885">
    <property type="entry name" value="PPR_rpt"/>
</dbReference>
<protein>
    <recommendedName>
        <fullName evidence="7">Pentacotripeptide-repeat region of PRORP domain-containing protein</fullName>
    </recommendedName>
</protein>
<dbReference type="AlphaFoldDB" id="A0A0A9DTB9"/>
<dbReference type="Gene3D" id="1.25.40.10">
    <property type="entry name" value="Tetratricopeptide repeat domain"/>
    <property type="match status" value="1"/>
</dbReference>
<comment type="similarity">
    <text evidence="1">Belongs to the PPR family. P subfamily.</text>
</comment>
<evidence type="ECO:0000256" key="3">
    <source>
        <dbReference type="ARBA" id="ARBA00022946"/>
    </source>
</evidence>
<feature type="compositionally biased region" description="Basic and acidic residues" evidence="5">
    <location>
        <begin position="94"/>
        <end position="111"/>
    </location>
</feature>
<dbReference type="NCBIfam" id="TIGR00756">
    <property type="entry name" value="PPR"/>
    <property type="match status" value="2"/>
</dbReference>
<name>A0A0A9DTB9_ARUDO</name>
<evidence type="ECO:0008006" key="7">
    <source>
        <dbReference type="Google" id="ProtNLM"/>
    </source>
</evidence>
<feature type="repeat" description="PPR" evidence="4">
    <location>
        <begin position="44"/>
        <end position="78"/>
    </location>
</feature>
<dbReference type="PANTHER" id="PTHR47447:SF17">
    <property type="entry name" value="OS12G0638900 PROTEIN"/>
    <property type="match status" value="1"/>
</dbReference>
<sequence length="119" mass="13096">MINLKIGLTKEVYSSMICSYVKQGKLTEAESTFSSMKESSCFPDALTYTAMIKAYNDGGSWRRAWDLFKEMEGNGIQPDAIVCSSLMEALNKGSKPEKGPSVDGIHERETNSIEPAGLF</sequence>